<name>A0ABP2F6C8_AJEDR</name>
<protein>
    <submittedName>
        <fullName evidence="2">Uncharacterized protein</fullName>
    </submittedName>
</protein>
<dbReference type="RefSeq" id="XP_045278814.1">
    <property type="nucleotide sequence ID" value="XM_045423409.1"/>
</dbReference>
<reference evidence="3" key="1">
    <citation type="journal article" date="2015" name="PLoS Genet.">
        <title>The dynamic genome and transcriptome of the human fungal pathogen Blastomyces and close relative Emmonsia.</title>
        <authorList>
            <person name="Munoz J.F."/>
            <person name="Gauthier G.M."/>
            <person name="Desjardins C.A."/>
            <person name="Gallo J.E."/>
            <person name="Holder J."/>
            <person name="Sullivan T.D."/>
            <person name="Marty A.J."/>
            <person name="Carmen J.C."/>
            <person name="Chen Z."/>
            <person name="Ding L."/>
            <person name="Gujja S."/>
            <person name="Magrini V."/>
            <person name="Misas E."/>
            <person name="Mitreva M."/>
            <person name="Priest M."/>
            <person name="Saif S."/>
            <person name="Whiston E.A."/>
            <person name="Young S."/>
            <person name="Zeng Q."/>
            <person name="Goldman W.E."/>
            <person name="Mardis E.R."/>
            <person name="Taylor J.W."/>
            <person name="McEwen J.G."/>
            <person name="Clay O.K."/>
            <person name="Klein B.S."/>
            <person name="Cuomo C.A."/>
        </authorList>
    </citation>
    <scope>NUCLEOTIDE SEQUENCE [LARGE SCALE GENOMIC DNA]</scope>
    <source>
        <strain evidence="3">ER-3 / ATCC MYA-2586</strain>
    </source>
</reference>
<dbReference type="EMBL" id="EQ999981">
    <property type="protein sequence ID" value="EEQ92504.1"/>
    <property type="molecule type" value="Genomic_DNA"/>
</dbReference>
<dbReference type="Proteomes" id="UP000002039">
    <property type="component" value="Unassembled WGS sequence"/>
</dbReference>
<keyword evidence="3" id="KW-1185">Reference proteome</keyword>
<proteinExistence type="predicted"/>
<accession>A0ABP2F6C8</accession>
<gene>
    <name evidence="2" type="ORF">BDCG_07624</name>
</gene>
<evidence type="ECO:0000313" key="2">
    <source>
        <dbReference type="EMBL" id="EEQ92504.1"/>
    </source>
</evidence>
<dbReference type="GeneID" id="69029327"/>
<organism evidence="2 3">
    <name type="scientific">Ajellomyces dermatitidis (strain ER-3 / ATCC MYA-2586)</name>
    <name type="common">Blastomyces dermatitidis</name>
    <dbReference type="NCBI Taxonomy" id="559297"/>
    <lineage>
        <taxon>Eukaryota</taxon>
        <taxon>Fungi</taxon>
        <taxon>Dikarya</taxon>
        <taxon>Ascomycota</taxon>
        <taxon>Pezizomycotina</taxon>
        <taxon>Eurotiomycetes</taxon>
        <taxon>Eurotiomycetidae</taxon>
        <taxon>Onygenales</taxon>
        <taxon>Ajellomycetaceae</taxon>
        <taxon>Blastomyces</taxon>
    </lineage>
</organism>
<feature type="compositionally biased region" description="Basic and acidic residues" evidence="1">
    <location>
        <begin position="69"/>
        <end position="80"/>
    </location>
</feature>
<feature type="compositionally biased region" description="Polar residues" evidence="1">
    <location>
        <begin position="58"/>
        <end position="68"/>
    </location>
</feature>
<evidence type="ECO:0000313" key="3">
    <source>
        <dbReference type="Proteomes" id="UP000002039"/>
    </source>
</evidence>
<sequence length="149" mass="17061">MSVDGSWPGFDQKQWRSQPNTLFYYLVDVSGPCRQPPSKLNRGSFQLDPPDDNIDWSDISQSATTSQSDHLRSTGFDRRHTSPILSKTLDDTRDSLPPEEVPYESIFYESSSQPKTWSLIFQNNGNPTFEMSWVLYNIARVIVTIPILE</sequence>
<feature type="region of interest" description="Disordered" evidence="1">
    <location>
        <begin position="37"/>
        <end position="97"/>
    </location>
</feature>
<evidence type="ECO:0000256" key="1">
    <source>
        <dbReference type="SAM" id="MobiDB-lite"/>
    </source>
</evidence>